<feature type="region of interest" description="Disordered" evidence="1">
    <location>
        <begin position="1"/>
        <end position="21"/>
    </location>
</feature>
<dbReference type="AlphaFoldDB" id="A0A9P4UTE3"/>
<dbReference type="CDD" id="cd00086">
    <property type="entry name" value="homeodomain"/>
    <property type="match status" value="1"/>
</dbReference>
<accession>A0A9P4UTE3</accession>
<organism evidence="2 3">
    <name type="scientific">Polychaeton citri CBS 116435</name>
    <dbReference type="NCBI Taxonomy" id="1314669"/>
    <lineage>
        <taxon>Eukaryota</taxon>
        <taxon>Fungi</taxon>
        <taxon>Dikarya</taxon>
        <taxon>Ascomycota</taxon>
        <taxon>Pezizomycotina</taxon>
        <taxon>Dothideomycetes</taxon>
        <taxon>Dothideomycetidae</taxon>
        <taxon>Capnodiales</taxon>
        <taxon>Capnodiaceae</taxon>
        <taxon>Polychaeton</taxon>
    </lineage>
</organism>
<feature type="compositionally biased region" description="Polar residues" evidence="1">
    <location>
        <begin position="306"/>
        <end position="317"/>
    </location>
</feature>
<dbReference type="InterPro" id="IPR009057">
    <property type="entry name" value="Homeodomain-like_sf"/>
</dbReference>
<dbReference type="EMBL" id="MU003770">
    <property type="protein sequence ID" value="KAF2724648.1"/>
    <property type="molecule type" value="Genomic_DNA"/>
</dbReference>
<keyword evidence="3" id="KW-1185">Reference proteome</keyword>
<evidence type="ECO:0008006" key="4">
    <source>
        <dbReference type="Google" id="ProtNLM"/>
    </source>
</evidence>
<protein>
    <recommendedName>
        <fullName evidence="4">Homeobox domain-containing protein</fullName>
    </recommendedName>
</protein>
<dbReference type="Gene3D" id="1.10.10.60">
    <property type="entry name" value="Homeodomain-like"/>
    <property type="match status" value="1"/>
</dbReference>
<dbReference type="Proteomes" id="UP000799441">
    <property type="component" value="Unassembled WGS sequence"/>
</dbReference>
<feature type="region of interest" description="Disordered" evidence="1">
    <location>
        <begin position="71"/>
        <end position="114"/>
    </location>
</feature>
<dbReference type="GO" id="GO:0003677">
    <property type="term" value="F:DNA binding"/>
    <property type="evidence" value="ECO:0007669"/>
    <property type="project" value="InterPro"/>
</dbReference>
<gene>
    <name evidence="2" type="ORF">K431DRAFT_343579</name>
</gene>
<feature type="compositionally biased region" description="Acidic residues" evidence="1">
    <location>
        <begin position="94"/>
        <end position="106"/>
    </location>
</feature>
<feature type="region of interest" description="Disordered" evidence="1">
    <location>
        <begin position="282"/>
        <end position="317"/>
    </location>
</feature>
<reference evidence="2" key="1">
    <citation type="journal article" date="2020" name="Stud. Mycol.">
        <title>101 Dothideomycetes genomes: a test case for predicting lifestyles and emergence of pathogens.</title>
        <authorList>
            <person name="Haridas S."/>
            <person name="Albert R."/>
            <person name="Binder M."/>
            <person name="Bloem J."/>
            <person name="Labutti K."/>
            <person name="Salamov A."/>
            <person name="Andreopoulos B."/>
            <person name="Baker S."/>
            <person name="Barry K."/>
            <person name="Bills G."/>
            <person name="Bluhm B."/>
            <person name="Cannon C."/>
            <person name="Castanera R."/>
            <person name="Culley D."/>
            <person name="Daum C."/>
            <person name="Ezra D."/>
            <person name="Gonzalez J."/>
            <person name="Henrissat B."/>
            <person name="Kuo A."/>
            <person name="Liang C."/>
            <person name="Lipzen A."/>
            <person name="Lutzoni F."/>
            <person name="Magnuson J."/>
            <person name="Mondo S."/>
            <person name="Nolan M."/>
            <person name="Ohm R."/>
            <person name="Pangilinan J."/>
            <person name="Park H.-J."/>
            <person name="Ramirez L."/>
            <person name="Alfaro M."/>
            <person name="Sun H."/>
            <person name="Tritt A."/>
            <person name="Yoshinaga Y."/>
            <person name="Zwiers L.-H."/>
            <person name="Turgeon B."/>
            <person name="Goodwin S."/>
            <person name="Spatafora J."/>
            <person name="Crous P."/>
            <person name="Grigoriev I."/>
        </authorList>
    </citation>
    <scope>NUCLEOTIDE SEQUENCE</scope>
    <source>
        <strain evidence="2">CBS 116435</strain>
    </source>
</reference>
<dbReference type="InterPro" id="IPR001356">
    <property type="entry name" value="HD"/>
</dbReference>
<proteinExistence type="predicted"/>
<name>A0A9P4UTE3_9PEZI</name>
<evidence type="ECO:0000256" key="1">
    <source>
        <dbReference type="SAM" id="MobiDB-lite"/>
    </source>
</evidence>
<comment type="caution">
    <text evidence="2">The sequence shown here is derived from an EMBL/GenBank/DDBJ whole genome shotgun (WGS) entry which is preliminary data.</text>
</comment>
<evidence type="ECO:0000313" key="3">
    <source>
        <dbReference type="Proteomes" id="UP000799441"/>
    </source>
</evidence>
<evidence type="ECO:0000313" key="2">
    <source>
        <dbReference type="EMBL" id="KAF2724648.1"/>
    </source>
</evidence>
<dbReference type="SUPFAM" id="SSF46689">
    <property type="entry name" value="Homeodomain-like"/>
    <property type="match status" value="1"/>
</dbReference>
<sequence length="317" mass="36311">MPWWETRAGSAPKYSGPVGFKRPIRHLVKRSGVRGKAASRLLQPLPEVLEDQLGKLENQLRLSVNSKIDTNTVRGRRKSDSQRSKNSEGPLLDEQSDSSEDSDDDSDPIHDLVDATDAPLMRRQIVLHYRGDIVDKENLVLQNEMYARESDALTELYKSSLVSYLKIQDSVLKTHDELELHKSTFSLLWKIGMQPFENLKEKIRNYNNKWVDALELTHSSQEMPNLNPPIPAAARNLLEEFYRCCKSPNSAEIRMLVQVTKVSSADDIEMWFGMRRHQDRHKFKSRKKNTSEVDYVASEPSEDSDWFSTTSSGEDSS</sequence>